<organism evidence="11 12">
    <name type="scientific">Gluconobacter oxydans DSM 3504</name>
    <dbReference type="NCBI Taxonomy" id="1288313"/>
    <lineage>
        <taxon>Bacteria</taxon>
        <taxon>Pseudomonadati</taxon>
        <taxon>Pseudomonadota</taxon>
        <taxon>Alphaproteobacteria</taxon>
        <taxon>Acetobacterales</taxon>
        <taxon>Acetobacteraceae</taxon>
        <taxon>Gluconobacter</taxon>
    </lineage>
</organism>
<comment type="pathway">
    <text evidence="1">Amino-acid biosynthesis; L-cysteine biosynthesis; L-cysteine from L-serine: step 1/2.</text>
</comment>
<dbReference type="InterPro" id="IPR045304">
    <property type="entry name" value="LbH_SAT"/>
</dbReference>
<dbReference type="Pfam" id="PF06426">
    <property type="entry name" value="SATase_N"/>
    <property type="match status" value="1"/>
</dbReference>
<evidence type="ECO:0000256" key="9">
    <source>
        <dbReference type="ARBA" id="ARBA00049486"/>
    </source>
</evidence>
<evidence type="ECO:0000256" key="8">
    <source>
        <dbReference type="ARBA" id="ARBA00023315"/>
    </source>
</evidence>
<evidence type="ECO:0000256" key="5">
    <source>
        <dbReference type="ARBA" id="ARBA00022605"/>
    </source>
</evidence>
<comment type="catalytic activity">
    <reaction evidence="9">
        <text>L-serine + acetyl-CoA = O-acetyl-L-serine + CoA</text>
        <dbReference type="Rhea" id="RHEA:24560"/>
        <dbReference type="ChEBI" id="CHEBI:33384"/>
        <dbReference type="ChEBI" id="CHEBI:57287"/>
        <dbReference type="ChEBI" id="CHEBI:57288"/>
        <dbReference type="ChEBI" id="CHEBI:58340"/>
        <dbReference type="EC" id="2.3.1.30"/>
    </reaction>
</comment>
<dbReference type="InterPro" id="IPR010493">
    <property type="entry name" value="Ser_AcTrfase_N"/>
</dbReference>
<dbReference type="HOGENOM" id="CLU_051638_0_1_5"/>
<dbReference type="Gene3D" id="1.10.3130.10">
    <property type="entry name" value="serine acetyltransferase, domain 1"/>
    <property type="match status" value="1"/>
</dbReference>
<evidence type="ECO:0000256" key="3">
    <source>
        <dbReference type="ARBA" id="ARBA00013266"/>
    </source>
</evidence>
<keyword evidence="6 11" id="KW-0808">Transferase</keyword>
<dbReference type="PANTHER" id="PTHR42811">
    <property type="entry name" value="SERINE ACETYLTRANSFERASE"/>
    <property type="match status" value="1"/>
</dbReference>
<evidence type="ECO:0000256" key="1">
    <source>
        <dbReference type="ARBA" id="ARBA00004876"/>
    </source>
</evidence>
<evidence type="ECO:0000256" key="6">
    <source>
        <dbReference type="ARBA" id="ARBA00022679"/>
    </source>
</evidence>
<evidence type="ECO:0000256" key="7">
    <source>
        <dbReference type="ARBA" id="ARBA00022737"/>
    </source>
</evidence>
<dbReference type="CDD" id="cd03354">
    <property type="entry name" value="LbH_SAT"/>
    <property type="match status" value="1"/>
</dbReference>
<dbReference type="InterPro" id="IPR042122">
    <property type="entry name" value="Ser_AcTrfase_N_sf"/>
</dbReference>
<dbReference type="GO" id="GO:0006535">
    <property type="term" value="P:cysteine biosynthetic process from serine"/>
    <property type="evidence" value="ECO:0007669"/>
    <property type="project" value="InterPro"/>
</dbReference>
<keyword evidence="8 11" id="KW-0012">Acyltransferase</keyword>
<evidence type="ECO:0000256" key="2">
    <source>
        <dbReference type="ARBA" id="ARBA00007274"/>
    </source>
</evidence>
<dbReference type="InterPro" id="IPR053376">
    <property type="entry name" value="Serine_acetyltransferase"/>
</dbReference>
<protein>
    <recommendedName>
        <fullName evidence="4">Serine acetyltransferase</fullName>
        <ecNumber evidence="3">2.3.1.30</ecNumber>
    </recommendedName>
</protein>
<comment type="similarity">
    <text evidence="2">Belongs to the transferase hexapeptide repeat family.</text>
</comment>
<dbReference type="FunFam" id="2.160.10.10:FF:000002">
    <property type="entry name" value="Serine acetyltransferase"/>
    <property type="match status" value="1"/>
</dbReference>
<dbReference type="SMART" id="SM00971">
    <property type="entry name" value="SATase_N"/>
    <property type="match status" value="1"/>
</dbReference>
<dbReference type="GeneID" id="56905065"/>
<dbReference type="InterPro" id="IPR011004">
    <property type="entry name" value="Trimer_LpxA-like_sf"/>
</dbReference>
<evidence type="ECO:0000313" key="11">
    <source>
        <dbReference type="EMBL" id="AHK70747.1"/>
    </source>
</evidence>
<dbReference type="UniPathway" id="UPA00136">
    <property type="reaction ID" value="UER00199"/>
</dbReference>
<accession>A0A067Z3S9</accession>
<proteinExistence type="inferred from homology"/>
<dbReference type="PROSITE" id="PS00101">
    <property type="entry name" value="HEXAPEP_TRANSFERASES"/>
    <property type="match status" value="1"/>
</dbReference>
<gene>
    <name evidence="11" type="primary">cysE</name>
    <name evidence="11" type="ORF">GLS_c08340</name>
</gene>
<dbReference type="RefSeq" id="WP_052327459.1">
    <property type="nucleotide sequence ID" value="NZ_CP004373.1"/>
</dbReference>
<dbReference type="Gene3D" id="2.160.10.10">
    <property type="entry name" value="Hexapeptide repeat proteins"/>
    <property type="match status" value="1"/>
</dbReference>
<evidence type="ECO:0000259" key="10">
    <source>
        <dbReference type="SMART" id="SM00971"/>
    </source>
</evidence>
<evidence type="ECO:0000256" key="4">
    <source>
        <dbReference type="ARBA" id="ARBA00018522"/>
    </source>
</evidence>
<dbReference type="NCBIfam" id="TIGR01172">
    <property type="entry name" value="cysE"/>
    <property type="match status" value="1"/>
</dbReference>
<sequence length="260" mass="27884">MTGAAEETSITDRSSDLVAFWKDMQSQACSCHDPLIQDVFSTNIGDHPDFASALASLLGTKLADRSIPATTITRLVASILSAEPDIAEAAAADILATYDRDPACPDLVTPFLFFKGWQALQAYRISHHLWTKGRQHLAHHFQSRINELFAIDIHPAARLGRRLSIDHGTGIVIGETSIVEDDVSLFQEVTLGGTGKLTGNRHPIVRRGVMIGSGAKVLGRLVIGEYARIGAASVVLEDIPAYSTAVGNPARIVGTVPRPA</sequence>
<dbReference type="SUPFAM" id="SSF51161">
    <property type="entry name" value="Trimeric LpxA-like enzymes"/>
    <property type="match status" value="1"/>
</dbReference>
<dbReference type="GO" id="GO:0005737">
    <property type="term" value="C:cytoplasm"/>
    <property type="evidence" value="ECO:0007669"/>
    <property type="project" value="InterPro"/>
</dbReference>
<keyword evidence="7" id="KW-0677">Repeat</keyword>
<dbReference type="GO" id="GO:0009001">
    <property type="term" value="F:serine O-acetyltransferase activity"/>
    <property type="evidence" value="ECO:0007669"/>
    <property type="project" value="UniProtKB-EC"/>
</dbReference>
<dbReference type="NCBIfam" id="NF041874">
    <property type="entry name" value="EPS_EpsC"/>
    <property type="match status" value="1"/>
</dbReference>
<dbReference type="EMBL" id="CP004373">
    <property type="protein sequence ID" value="AHK70747.1"/>
    <property type="molecule type" value="Genomic_DNA"/>
</dbReference>
<name>A0A067Z3S9_GLUOY</name>
<dbReference type="Proteomes" id="UP000031656">
    <property type="component" value="Chromosome"/>
</dbReference>
<dbReference type="EC" id="2.3.1.30" evidence="3"/>
<keyword evidence="5" id="KW-0028">Amino-acid biosynthesis</keyword>
<dbReference type="AlphaFoldDB" id="A0A067Z3S9"/>
<dbReference type="InterPro" id="IPR005881">
    <property type="entry name" value="Ser_O-AcTrfase"/>
</dbReference>
<dbReference type="InterPro" id="IPR018357">
    <property type="entry name" value="Hexapep_transf_CS"/>
</dbReference>
<feature type="domain" description="Serine acetyltransferase N-terminal" evidence="10">
    <location>
        <begin position="20"/>
        <end position="122"/>
    </location>
</feature>
<dbReference type="KEGG" id="goy:GLS_c08340"/>
<evidence type="ECO:0000313" key="12">
    <source>
        <dbReference type="Proteomes" id="UP000031656"/>
    </source>
</evidence>
<reference evidence="11 12" key="1">
    <citation type="journal article" date="2015" name="Appl. Microbiol. Biotechnol.">
        <title>The consequence of an additional NADH dehydrogenase paralog on the growth of Gluconobacter oxydans DSM3504.</title>
        <authorList>
            <person name="Kostner D."/>
            <person name="Luchterhand B."/>
            <person name="Junker A."/>
            <person name="Volland S."/>
            <person name="Daniel R."/>
            <person name="Buchs J."/>
            <person name="Liebl W."/>
            <person name="Ehrenreich A."/>
        </authorList>
    </citation>
    <scope>NUCLEOTIDE SEQUENCE [LARGE SCALE GENOMIC DNA]</scope>
    <source>
        <strain evidence="11">DSM 3504</strain>
    </source>
</reference>